<accession>A0A8H4PBV5</accession>
<reference evidence="1 2" key="1">
    <citation type="submission" date="2020-01" db="EMBL/GenBank/DDBJ databases">
        <title>Identification and distribution of gene clusters putatively required for synthesis of sphingolipid metabolism inhibitors in phylogenetically diverse species of the filamentous fungus Fusarium.</title>
        <authorList>
            <person name="Kim H.-S."/>
            <person name="Busman M."/>
            <person name="Brown D.W."/>
            <person name="Divon H."/>
            <person name="Uhlig S."/>
            <person name="Proctor R.H."/>
        </authorList>
    </citation>
    <scope>NUCLEOTIDE SEQUENCE [LARGE SCALE GENOMIC DNA]</scope>
    <source>
        <strain evidence="1 2">NRRL 20459</strain>
    </source>
</reference>
<dbReference type="OrthoDB" id="4115389at2759"/>
<evidence type="ECO:0000313" key="2">
    <source>
        <dbReference type="Proteomes" id="UP000554235"/>
    </source>
</evidence>
<protein>
    <submittedName>
        <fullName evidence="1">Clr5 domain</fullName>
    </submittedName>
</protein>
<keyword evidence="2" id="KW-1185">Reference proteome</keyword>
<dbReference type="AlphaFoldDB" id="A0A8H4PBV5"/>
<name>A0A8H4PBV5_9HYPO</name>
<evidence type="ECO:0000313" key="1">
    <source>
        <dbReference type="EMBL" id="KAF4466785.1"/>
    </source>
</evidence>
<sequence>MYKTRFSRWGFKKNNSSHEVRQMVSTKLRRETQGKQSEFIRNGKQVDIMKYIRRKNHTEYDYLSISDNEPDFAGCRTPPPPDPEPLLEQPGSLHLQHKLLQHLRKIFFDLTWSPTTTEGSLVGDWQSVARGPGFQMNQKVCLGAGYLNSGNRELGLVYVQQACAEMNTFFSQMLPFHLFQLLFSYQQPADPGTAVMFWRCIDASVRNNAATHPRFRRLFEFLYDAIQKNGVAEFSSLLLLCRGVAAELLTKARGARHPQAIGAWMTLLEKTDHVDSGQLDSFMSILPAAFPAVDKYFGYGSPVSAQMRKWYFTFKTKAGKIAEDDTLDQINVYFHQDPNMPRNYAQRVKRDKAFELSRFHLARCENQPAKYNPRHIEGRYYLQQHCDILEDMYGPTDPQLLGLLKNLQGLYFDAGELDYAQLLQERRAAGVAKTISARNTL</sequence>
<organism evidence="1 2">
    <name type="scientific">Fusarium albosuccineum</name>
    <dbReference type="NCBI Taxonomy" id="1237068"/>
    <lineage>
        <taxon>Eukaryota</taxon>
        <taxon>Fungi</taxon>
        <taxon>Dikarya</taxon>
        <taxon>Ascomycota</taxon>
        <taxon>Pezizomycotina</taxon>
        <taxon>Sordariomycetes</taxon>
        <taxon>Hypocreomycetidae</taxon>
        <taxon>Hypocreales</taxon>
        <taxon>Nectriaceae</taxon>
        <taxon>Fusarium</taxon>
        <taxon>Fusarium decemcellulare species complex</taxon>
    </lineage>
</organism>
<gene>
    <name evidence="1" type="ORF">FALBO_6339</name>
</gene>
<dbReference type="EMBL" id="JAADYS010000821">
    <property type="protein sequence ID" value="KAF4466785.1"/>
    <property type="molecule type" value="Genomic_DNA"/>
</dbReference>
<proteinExistence type="predicted"/>
<comment type="caution">
    <text evidence="1">The sequence shown here is derived from an EMBL/GenBank/DDBJ whole genome shotgun (WGS) entry which is preliminary data.</text>
</comment>
<dbReference type="Proteomes" id="UP000554235">
    <property type="component" value="Unassembled WGS sequence"/>
</dbReference>